<evidence type="ECO:0000256" key="4">
    <source>
        <dbReference type="ARBA" id="ARBA00022989"/>
    </source>
</evidence>
<feature type="transmembrane region" description="Helical" evidence="6">
    <location>
        <begin position="12"/>
        <end position="33"/>
    </location>
</feature>
<feature type="transmembrane region" description="Helical" evidence="6">
    <location>
        <begin position="45"/>
        <end position="63"/>
    </location>
</feature>
<dbReference type="GO" id="GO:0022857">
    <property type="term" value="F:transmembrane transporter activity"/>
    <property type="evidence" value="ECO:0007669"/>
    <property type="project" value="InterPro"/>
</dbReference>
<evidence type="ECO:0000313" key="8">
    <source>
        <dbReference type="Proteomes" id="UP000238415"/>
    </source>
</evidence>
<feature type="transmembrane region" description="Helical" evidence="6">
    <location>
        <begin position="160"/>
        <end position="182"/>
    </location>
</feature>
<dbReference type="CDD" id="cd06579">
    <property type="entry name" value="TM_PBP1_transp_AraH_like"/>
    <property type="match status" value="1"/>
</dbReference>
<feature type="transmembrane region" description="Helical" evidence="6">
    <location>
        <begin position="247"/>
        <end position="280"/>
    </location>
</feature>
<dbReference type="OrthoDB" id="9815820at2"/>
<dbReference type="EMBL" id="PVXM01000020">
    <property type="protein sequence ID" value="PRR73330.1"/>
    <property type="molecule type" value="Genomic_DNA"/>
</dbReference>
<organism evidence="7 8">
    <name type="scientific">Neomoorella humiferrea</name>
    <dbReference type="NCBI Taxonomy" id="676965"/>
    <lineage>
        <taxon>Bacteria</taxon>
        <taxon>Bacillati</taxon>
        <taxon>Bacillota</taxon>
        <taxon>Clostridia</taxon>
        <taxon>Neomoorellales</taxon>
        <taxon>Neomoorellaceae</taxon>
        <taxon>Neomoorella</taxon>
    </lineage>
</organism>
<feature type="transmembrane region" description="Helical" evidence="6">
    <location>
        <begin position="292"/>
        <end position="312"/>
    </location>
</feature>
<evidence type="ECO:0000256" key="6">
    <source>
        <dbReference type="SAM" id="Phobius"/>
    </source>
</evidence>
<accession>A0A2T0ASY6</accession>
<dbReference type="PANTHER" id="PTHR32196">
    <property type="entry name" value="ABC TRANSPORTER PERMEASE PROTEIN YPHD-RELATED-RELATED"/>
    <property type="match status" value="1"/>
</dbReference>
<keyword evidence="5 6" id="KW-0472">Membrane</keyword>
<evidence type="ECO:0000256" key="2">
    <source>
        <dbReference type="ARBA" id="ARBA00022475"/>
    </source>
</evidence>
<feature type="transmembrane region" description="Helical" evidence="6">
    <location>
        <begin position="121"/>
        <end position="140"/>
    </location>
</feature>
<protein>
    <submittedName>
        <fullName evidence="7">Ribose transport system permease protein RbsC</fullName>
    </submittedName>
</protein>
<evidence type="ECO:0000313" key="7">
    <source>
        <dbReference type="EMBL" id="PRR73330.1"/>
    </source>
</evidence>
<proteinExistence type="predicted"/>
<comment type="subcellular location">
    <subcellularLocation>
        <location evidence="1">Cell membrane</location>
        <topology evidence="1">Multi-pass membrane protein</topology>
    </subcellularLocation>
</comment>
<feature type="transmembrane region" description="Helical" evidence="6">
    <location>
        <begin position="93"/>
        <end position="114"/>
    </location>
</feature>
<evidence type="ECO:0000256" key="3">
    <source>
        <dbReference type="ARBA" id="ARBA00022692"/>
    </source>
</evidence>
<dbReference type="Proteomes" id="UP000238415">
    <property type="component" value="Unassembled WGS sequence"/>
</dbReference>
<dbReference type="AlphaFoldDB" id="A0A2T0ASY6"/>
<name>A0A2T0ASY6_9FIRM</name>
<feature type="transmembrane region" description="Helical" evidence="6">
    <location>
        <begin position="70"/>
        <end position="87"/>
    </location>
</feature>
<dbReference type="RefSeq" id="WP_106005216.1">
    <property type="nucleotide sequence ID" value="NZ_CP136419.1"/>
</dbReference>
<evidence type="ECO:0000256" key="1">
    <source>
        <dbReference type="ARBA" id="ARBA00004651"/>
    </source>
</evidence>
<comment type="caution">
    <text evidence="7">The sequence shown here is derived from an EMBL/GenBank/DDBJ whole genome shotgun (WGS) entry which is preliminary data.</text>
</comment>
<dbReference type="InterPro" id="IPR001851">
    <property type="entry name" value="ABC_transp_permease"/>
</dbReference>
<sequence>MGADIIRKSSMILRRYSILFLLLILVIVASMLSPRFFTVGNFLNLLQQSSVIGIVSIGMTFVIITGGIDLSVGSILALAGMIVGILLKNGMAISLAIFITLVVGALLGGINGFITTKARVPAFLATLAMMVAARGMALLTTDGQPVFGLPSKFNVLGAGFLWGIPISGIIWILLTLITAFILKYSVFGRRLYAVGGNPEAAYLSGININKVIATTYIISGLLSAFAGIVLASWLTVSQPTAGNGAELNAIAAVVLGGASLSGGTGGVMGTFIGVLLMSIITNIFNLIGLSSYYQSIFMGVIIVLALVLNEFVVGGSEK</sequence>
<dbReference type="GO" id="GO:0005886">
    <property type="term" value="C:plasma membrane"/>
    <property type="evidence" value="ECO:0007669"/>
    <property type="project" value="UniProtKB-SubCell"/>
</dbReference>
<keyword evidence="3 6" id="KW-0812">Transmembrane</keyword>
<keyword evidence="2" id="KW-1003">Cell membrane</keyword>
<dbReference type="Pfam" id="PF02653">
    <property type="entry name" value="BPD_transp_2"/>
    <property type="match status" value="1"/>
</dbReference>
<reference evidence="7 8" key="1">
    <citation type="submission" date="2018-03" db="EMBL/GenBank/DDBJ databases">
        <title>Genome sequence of Moorella humiferrea DSM 23265.</title>
        <authorList>
            <person name="Poehlein A."/>
            <person name="Daniel R."/>
        </authorList>
    </citation>
    <scope>NUCLEOTIDE SEQUENCE [LARGE SCALE GENOMIC DNA]</scope>
    <source>
        <strain evidence="7 8">DSM 23265</strain>
    </source>
</reference>
<gene>
    <name evidence="7" type="primary">rbsC_3</name>
    <name evidence="7" type="ORF">MOHU_12300</name>
</gene>
<evidence type="ECO:0000256" key="5">
    <source>
        <dbReference type="ARBA" id="ARBA00023136"/>
    </source>
</evidence>
<keyword evidence="8" id="KW-1185">Reference proteome</keyword>
<feature type="transmembrane region" description="Helical" evidence="6">
    <location>
        <begin position="211"/>
        <end position="235"/>
    </location>
</feature>
<keyword evidence="4 6" id="KW-1133">Transmembrane helix</keyword>